<feature type="transmembrane region" description="Helical" evidence="2">
    <location>
        <begin position="44"/>
        <end position="64"/>
    </location>
</feature>
<keyword evidence="2" id="KW-1133">Transmembrane helix</keyword>
<evidence type="ECO:0000256" key="2">
    <source>
        <dbReference type="SAM" id="Phobius"/>
    </source>
</evidence>
<name>A0ABW1KDL1_9ACTN</name>
<evidence type="ECO:0000313" key="4">
    <source>
        <dbReference type="Proteomes" id="UP001596203"/>
    </source>
</evidence>
<comment type="caution">
    <text evidence="3">The sequence shown here is derived from an EMBL/GenBank/DDBJ whole genome shotgun (WGS) entry which is preliminary data.</text>
</comment>
<dbReference type="InterPro" id="IPR011042">
    <property type="entry name" value="6-blade_b-propeller_TolB-like"/>
</dbReference>
<feature type="region of interest" description="Disordered" evidence="1">
    <location>
        <begin position="73"/>
        <end position="104"/>
    </location>
</feature>
<evidence type="ECO:0008006" key="5">
    <source>
        <dbReference type="Google" id="ProtNLM"/>
    </source>
</evidence>
<feature type="compositionally biased region" description="Low complexity" evidence="1">
    <location>
        <begin position="78"/>
        <end position="94"/>
    </location>
</feature>
<dbReference type="EMBL" id="JBHSPR010000018">
    <property type="protein sequence ID" value="MFC6019108.1"/>
    <property type="molecule type" value="Genomic_DNA"/>
</dbReference>
<accession>A0ABW1KDL1</accession>
<proteinExistence type="predicted"/>
<keyword evidence="2" id="KW-0812">Transmembrane</keyword>
<dbReference type="Gene3D" id="2.120.10.30">
    <property type="entry name" value="TolB, C-terminal domain"/>
    <property type="match status" value="1"/>
</dbReference>
<gene>
    <name evidence="3" type="ORF">ACFP2T_23210</name>
</gene>
<dbReference type="RefSeq" id="WP_377424904.1">
    <property type="nucleotide sequence ID" value="NZ_JBHSPR010000018.1"/>
</dbReference>
<dbReference type="Proteomes" id="UP001596203">
    <property type="component" value="Unassembled WGS sequence"/>
</dbReference>
<organism evidence="3 4">
    <name type="scientific">Plantactinospora solaniradicis</name>
    <dbReference type="NCBI Taxonomy" id="1723736"/>
    <lineage>
        <taxon>Bacteria</taxon>
        <taxon>Bacillati</taxon>
        <taxon>Actinomycetota</taxon>
        <taxon>Actinomycetes</taxon>
        <taxon>Micromonosporales</taxon>
        <taxon>Micromonosporaceae</taxon>
        <taxon>Plantactinospora</taxon>
    </lineage>
</organism>
<dbReference type="SUPFAM" id="SSF69304">
    <property type="entry name" value="Tricorn protease N-terminal domain"/>
    <property type="match status" value="1"/>
</dbReference>
<dbReference type="Pfam" id="PF07676">
    <property type="entry name" value="PD40"/>
    <property type="match status" value="1"/>
</dbReference>
<keyword evidence="2" id="KW-0472">Membrane</keyword>
<keyword evidence="4" id="KW-1185">Reference proteome</keyword>
<evidence type="ECO:0000256" key="1">
    <source>
        <dbReference type="SAM" id="MobiDB-lite"/>
    </source>
</evidence>
<protein>
    <recommendedName>
        <fullName evidence="5">WD40 repeat domain-containing protein</fullName>
    </recommendedName>
</protein>
<sequence length="387" mass="41189">MSERNAERLLRGAVHDLAGDPHQSPDLVTVAVSRGRRIRRRRQAGAVAAAFVAVAAIAAPYVLLRPDPEPPAYPIAGPPAASATTAGPASTASPGPEPTEWRDWESAPLKLPGGWIVVGATTTGTPVSNWAYDRSRGHYVDTAKEFSSVWAAPRGRLAAVRQATRPGETGLLDIPTGRVRWIRTAGQILTPQWSPDGSRLLMTLMEGSTGDFSFGVLTVADDSFHQFPVPSEKYECTDLCRFTWVPGSKEVALPMTDPAAPRSESEPHLRQGLQLFSVFDGTPTRFLPVRGDVSGPSAWSPDGRMVVVAGQKAAQLVLVDKGAVVQQMPSADVTWISADRLLYLDRVLNSGGSVDVAAVLVDRKGAEVGRAALPGELAGTDILVAPR</sequence>
<evidence type="ECO:0000313" key="3">
    <source>
        <dbReference type="EMBL" id="MFC6019108.1"/>
    </source>
</evidence>
<dbReference type="InterPro" id="IPR011659">
    <property type="entry name" value="WD40"/>
</dbReference>
<reference evidence="4" key="1">
    <citation type="journal article" date="2019" name="Int. J. Syst. Evol. Microbiol.">
        <title>The Global Catalogue of Microorganisms (GCM) 10K type strain sequencing project: providing services to taxonomists for standard genome sequencing and annotation.</title>
        <authorList>
            <consortium name="The Broad Institute Genomics Platform"/>
            <consortium name="The Broad Institute Genome Sequencing Center for Infectious Disease"/>
            <person name="Wu L."/>
            <person name="Ma J."/>
        </authorList>
    </citation>
    <scope>NUCLEOTIDE SEQUENCE [LARGE SCALE GENOMIC DNA]</scope>
    <source>
        <strain evidence="4">ZS-35-S2</strain>
    </source>
</reference>